<evidence type="ECO:0000256" key="2">
    <source>
        <dbReference type="ARBA" id="ARBA00022763"/>
    </source>
</evidence>
<reference evidence="6 7" key="1">
    <citation type="journal article" date="2009" name="Nature">
        <title>Evolution of pathogenicity and sexual reproduction in eight Candida genomes.</title>
        <authorList>
            <person name="Butler G."/>
            <person name="Rasmussen M.D."/>
            <person name="Lin M.F."/>
            <person name="Santos M.A."/>
            <person name="Sakthikumar S."/>
            <person name="Munro C.A."/>
            <person name="Rheinbay E."/>
            <person name="Grabherr M."/>
            <person name="Forche A."/>
            <person name="Reedy J.L."/>
            <person name="Agrafioti I."/>
            <person name="Arnaud M.B."/>
            <person name="Bates S."/>
            <person name="Brown A.J."/>
            <person name="Brunke S."/>
            <person name="Costanzo M.C."/>
            <person name="Fitzpatrick D.A."/>
            <person name="de Groot P.W."/>
            <person name="Harris D."/>
            <person name="Hoyer L.L."/>
            <person name="Hube B."/>
            <person name="Klis F.M."/>
            <person name="Kodira C."/>
            <person name="Lennard N."/>
            <person name="Logue M.E."/>
            <person name="Martin R."/>
            <person name="Neiman A.M."/>
            <person name="Nikolaou E."/>
            <person name="Quail M.A."/>
            <person name="Quinn J."/>
            <person name="Santos M.C."/>
            <person name="Schmitzberger F.F."/>
            <person name="Sherlock G."/>
            <person name="Shah P."/>
            <person name="Silverstein K.A."/>
            <person name="Skrzypek M.S."/>
            <person name="Soll D."/>
            <person name="Staggs R."/>
            <person name="Stansfield I."/>
            <person name="Stumpf M.P."/>
            <person name="Sudbery P.E."/>
            <person name="Srikantha T."/>
            <person name="Zeng Q."/>
            <person name="Berman J."/>
            <person name="Berriman M."/>
            <person name="Heitman J."/>
            <person name="Gow N.A."/>
            <person name="Lorenz M.C."/>
            <person name="Birren B.W."/>
            <person name="Kellis M."/>
            <person name="Cuomo C.A."/>
        </authorList>
    </citation>
    <scope>NUCLEOTIDE SEQUENCE [LARGE SCALE GENOMIC DNA]</scope>
    <source>
        <strain evidence="7">ATCC 11503 / BCRC 21390 / CBS 2605 / JCM 1781 / NBRC 1676 / NRRL YB-4239</strain>
    </source>
</reference>
<keyword evidence="3" id="KW-0539">Nucleus</keyword>
<evidence type="ECO:0000256" key="1">
    <source>
        <dbReference type="ARBA" id="ARBA00004123"/>
    </source>
</evidence>
<feature type="region of interest" description="Disordered" evidence="5">
    <location>
        <begin position="65"/>
        <end position="84"/>
    </location>
</feature>
<gene>
    <name evidence="6" type="ORF">LELG_00904</name>
</gene>
<dbReference type="OMA" id="IFQYELI"/>
<dbReference type="FunCoup" id="A5DU68">
    <property type="interactions" value="149"/>
</dbReference>
<dbReference type="Pfam" id="PF09798">
    <property type="entry name" value="LCD1"/>
    <property type="match status" value="1"/>
</dbReference>
<dbReference type="OrthoDB" id="4078000at2759"/>
<dbReference type="AlphaFoldDB" id="A5DU68"/>
<keyword evidence="4" id="KW-0175">Coiled coil</keyword>
<dbReference type="HOGENOM" id="CLU_402302_0_0_1"/>
<protein>
    <recommendedName>
        <fullName evidence="8">DNA damage checkpoint protein LCD1</fullName>
    </recommendedName>
</protein>
<dbReference type="EMBL" id="CH981524">
    <property type="protein sequence ID" value="EDK42726.1"/>
    <property type="molecule type" value="Genomic_DNA"/>
</dbReference>
<proteinExistence type="predicted"/>
<dbReference type="GeneID" id="5234854"/>
<dbReference type="STRING" id="379508.A5DU68"/>
<dbReference type="InParanoid" id="A5DU68"/>
<keyword evidence="2" id="KW-0227">DNA damage</keyword>
<dbReference type="GO" id="GO:0005634">
    <property type="term" value="C:nucleus"/>
    <property type="evidence" value="ECO:0007669"/>
    <property type="project" value="UniProtKB-SubCell"/>
</dbReference>
<accession>A5DU68</accession>
<dbReference type="KEGG" id="lel:PVL30_000872"/>
<keyword evidence="7" id="KW-1185">Reference proteome</keyword>
<organism evidence="6 7">
    <name type="scientific">Lodderomyces elongisporus (strain ATCC 11503 / CBS 2605 / JCM 1781 / NBRC 1676 / NRRL YB-4239)</name>
    <name type="common">Yeast</name>
    <name type="synonym">Saccharomyces elongisporus</name>
    <dbReference type="NCBI Taxonomy" id="379508"/>
    <lineage>
        <taxon>Eukaryota</taxon>
        <taxon>Fungi</taxon>
        <taxon>Dikarya</taxon>
        <taxon>Ascomycota</taxon>
        <taxon>Saccharomycotina</taxon>
        <taxon>Pichiomycetes</taxon>
        <taxon>Debaryomycetaceae</taxon>
        <taxon>Candida/Lodderomyces clade</taxon>
        <taxon>Lodderomyces</taxon>
    </lineage>
</organism>
<dbReference type="GO" id="GO:0000077">
    <property type="term" value="P:DNA damage checkpoint signaling"/>
    <property type="evidence" value="ECO:0007669"/>
    <property type="project" value="InterPro"/>
</dbReference>
<comment type="subcellular location">
    <subcellularLocation>
        <location evidence="1">Nucleus</location>
    </subcellularLocation>
</comment>
<sequence length="780" mass="87946">MSSTDSDFADDDENDEVLQAFLSGRTQLPYANNNTPATIINTKTTTLPTNLASVSESESVSTAAAAAVHETGAEGREAGRENERERRIGMGTTFNTIPVPLTSQILQSPLDEQIQAKLFQADGEIATLQAQLLQLQNQKRDELNDLRQAYEALKKSKDAETEALKEAVHKLEDDRKFLKNELITSNALKKRKIVLTQEDGLLATMGTTNGNTTVNASGMAETPPTSVATDVEVIREKVVQKIVRVENDTVVFIDHLRKYIMLGTNRSSFSFLNKICFDSDLDFNFETMSKTQIKKQQAISPVLLDAIMNLRENRLDDMIDKVNTLLMNIIEKSIQNDLILPVPFLVSLMHCSLTFKSAAVTERLIKKLVVWLSDFAAKYVYLLSPDLEEESRIGIHSEKPLQVTALEKFLLIQLVDTLEKVVILASGFGAKFLTSVWKISLMVSLVNTLLPQNTERFKSIAQINTVTSIVGLTASSVAEEGFTFNSVKTETSIVSALIKVLTFDLLVKNGFHFYGLNRILGNNSDMQKIELAVPREHDRLNNYLVTIPPPIHLNLFSQDPQTFGFSHEKYETHLLHLRIQVAHLFLTWIITKQSVSMLRDRDHFKSLFRVIGIHQSYVANNVRSKHVGLRIQLIALLVKVINYITQDLHEASDLIYSETMYEMFVVLLRIAFGADSLSSDAFKLLVKIRSRGLSKLTVFNEWCEMRAREVNHVGLLQKDISGRSLATIESDYANGLEFPYEAETVELARDILNRFVNHEEADNLYFNMNPEYDDIEMKSQ</sequence>
<evidence type="ECO:0000313" key="7">
    <source>
        <dbReference type="Proteomes" id="UP000001996"/>
    </source>
</evidence>
<feature type="compositionally biased region" description="Basic and acidic residues" evidence="5">
    <location>
        <begin position="71"/>
        <end position="84"/>
    </location>
</feature>
<dbReference type="eggNOG" id="ENOG502QQI0">
    <property type="taxonomic scope" value="Eukaryota"/>
</dbReference>
<dbReference type="Proteomes" id="UP000001996">
    <property type="component" value="Unassembled WGS sequence"/>
</dbReference>
<evidence type="ECO:0008006" key="8">
    <source>
        <dbReference type="Google" id="ProtNLM"/>
    </source>
</evidence>
<dbReference type="InterPro" id="IPR018622">
    <property type="entry name" value="DNA_damage_chkpnt_Lcd1"/>
</dbReference>
<evidence type="ECO:0000256" key="5">
    <source>
        <dbReference type="SAM" id="MobiDB-lite"/>
    </source>
</evidence>
<evidence type="ECO:0000256" key="4">
    <source>
        <dbReference type="SAM" id="Coils"/>
    </source>
</evidence>
<feature type="coiled-coil region" evidence="4">
    <location>
        <begin position="118"/>
        <end position="181"/>
    </location>
</feature>
<evidence type="ECO:0000256" key="3">
    <source>
        <dbReference type="ARBA" id="ARBA00023242"/>
    </source>
</evidence>
<dbReference type="VEuPathDB" id="FungiDB:LELG_00904"/>
<evidence type="ECO:0000313" key="6">
    <source>
        <dbReference type="EMBL" id="EDK42726.1"/>
    </source>
</evidence>
<name>A5DU68_LODEL</name>